<evidence type="ECO:0000313" key="1">
    <source>
        <dbReference type="EMBL" id="JAE03247.1"/>
    </source>
</evidence>
<protein>
    <submittedName>
        <fullName evidence="1">Uncharacterized protein</fullName>
    </submittedName>
</protein>
<dbReference type="AlphaFoldDB" id="A0A0A9ET18"/>
<reference evidence="1" key="1">
    <citation type="submission" date="2014-09" db="EMBL/GenBank/DDBJ databases">
        <authorList>
            <person name="Magalhaes I.L.F."/>
            <person name="Oliveira U."/>
            <person name="Santos F.R."/>
            <person name="Vidigal T.H.D.A."/>
            <person name="Brescovit A.D."/>
            <person name="Santos A.J."/>
        </authorList>
    </citation>
    <scope>NUCLEOTIDE SEQUENCE</scope>
    <source>
        <tissue evidence="1">Shoot tissue taken approximately 20 cm above the soil surface</tissue>
    </source>
</reference>
<proteinExistence type="predicted"/>
<reference evidence="1" key="2">
    <citation type="journal article" date="2015" name="Data Brief">
        <title>Shoot transcriptome of the giant reed, Arundo donax.</title>
        <authorList>
            <person name="Barrero R.A."/>
            <person name="Guerrero F.D."/>
            <person name="Moolhuijzen P."/>
            <person name="Goolsby J.A."/>
            <person name="Tidwell J."/>
            <person name="Bellgard S.E."/>
            <person name="Bellgard M.I."/>
        </authorList>
    </citation>
    <scope>NUCLEOTIDE SEQUENCE</scope>
    <source>
        <tissue evidence="1">Shoot tissue taken approximately 20 cm above the soil surface</tissue>
    </source>
</reference>
<dbReference type="EMBL" id="GBRH01194649">
    <property type="protein sequence ID" value="JAE03247.1"/>
    <property type="molecule type" value="Transcribed_RNA"/>
</dbReference>
<sequence>MEVYIVATAEFMDTLWIAEEINCLAFQELLSILEITTSKEQAASGFQFHISLCDYGRQHFILPLERPVRCVAGLVKRARGAMIDVPCWLWPVSLQGKLELT</sequence>
<accession>A0A0A9ET18</accession>
<organism evidence="1">
    <name type="scientific">Arundo donax</name>
    <name type="common">Giant reed</name>
    <name type="synonym">Donax arundinaceus</name>
    <dbReference type="NCBI Taxonomy" id="35708"/>
    <lineage>
        <taxon>Eukaryota</taxon>
        <taxon>Viridiplantae</taxon>
        <taxon>Streptophyta</taxon>
        <taxon>Embryophyta</taxon>
        <taxon>Tracheophyta</taxon>
        <taxon>Spermatophyta</taxon>
        <taxon>Magnoliopsida</taxon>
        <taxon>Liliopsida</taxon>
        <taxon>Poales</taxon>
        <taxon>Poaceae</taxon>
        <taxon>PACMAD clade</taxon>
        <taxon>Arundinoideae</taxon>
        <taxon>Arundineae</taxon>
        <taxon>Arundo</taxon>
    </lineage>
</organism>
<name>A0A0A9ET18_ARUDO</name>